<dbReference type="PROSITE" id="PS00132">
    <property type="entry name" value="CARBOXYPEPT_ZN_1"/>
    <property type="match status" value="1"/>
</dbReference>
<evidence type="ECO:0000256" key="2">
    <source>
        <dbReference type="ARBA" id="ARBA00005988"/>
    </source>
</evidence>
<dbReference type="OMA" id="MACYAFI"/>
<evidence type="ECO:0000259" key="12">
    <source>
        <dbReference type="PROSITE" id="PS52035"/>
    </source>
</evidence>
<comment type="cofactor">
    <cofactor evidence="1">
        <name>Zn(2+)</name>
        <dbReference type="ChEBI" id="CHEBI:29105"/>
    </cofactor>
</comment>
<keyword evidence="8" id="KW-0862">Zinc</keyword>
<dbReference type="GO" id="GO:0008270">
    <property type="term" value="F:zinc ion binding"/>
    <property type="evidence" value="ECO:0007669"/>
    <property type="project" value="InterPro"/>
</dbReference>
<feature type="chain" id="PRO_5034130460" evidence="11">
    <location>
        <begin position="25"/>
        <end position="451"/>
    </location>
</feature>
<keyword evidence="9" id="KW-0482">Metalloprotease</keyword>
<name>A0A8B7PDN4_HYAAZ</name>
<dbReference type="GO" id="GO:0005615">
    <property type="term" value="C:extracellular space"/>
    <property type="evidence" value="ECO:0007669"/>
    <property type="project" value="TreeGrafter"/>
</dbReference>
<dbReference type="PROSITE" id="PS52035">
    <property type="entry name" value="PEPTIDASE_M14"/>
    <property type="match status" value="1"/>
</dbReference>
<evidence type="ECO:0000256" key="5">
    <source>
        <dbReference type="ARBA" id="ARBA00022723"/>
    </source>
</evidence>
<keyword evidence="4" id="KW-0645">Protease</keyword>
<evidence type="ECO:0000256" key="10">
    <source>
        <dbReference type="PROSITE-ProRule" id="PRU01379"/>
    </source>
</evidence>
<dbReference type="InterPro" id="IPR000834">
    <property type="entry name" value="Peptidase_M14"/>
</dbReference>
<evidence type="ECO:0000256" key="11">
    <source>
        <dbReference type="SAM" id="SignalP"/>
    </source>
</evidence>
<dbReference type="SMART" id="SM00631">
    <property type="entry name" value="Zn_pept"/>
    <property type="match status" value="1"/>
</dbReference>
<accession>A0A8B7PDN4</accession>
<keyword evidence="7" id="KW-0378">Hydrolase</keyword>
<dbReference type="AlphaFoldDB" id="A0A8B7PDN4"/>
<evidence type="ECO:0000313" key="13">
    <source>
        <dbReference type="Proteomes" id="UP000694843"/>
    </source>
</evidence>
<dbReference type="RefSeq" id="XP_018024120.1">
    <property type="nucleotide sequence ID" value="XM_018168631.2"/>
</dbReference>
<dbReference type="OrthoDB" id="3626597at2759"/>
<comment type="similarity">
    <text evidence="2 10">Belongs to the peptidase M14 family.</text>
</comment>
<dbReference type="InterPro" id="IPR057246">
    <property type="entry name" value="CARBOXYPEPT_ZN_1"/>
</dbReference>
<evidence type="ECO:0000256" key="6">
    <source>
        <dbReference type="ARBA" id="ARBA00022729"/>
    </source>
</evidence>
<sequence length="451" mass="50673">MPPSPMACYAFILVLLQIFTPISARLIRPVTNNTLVSDGDRPVQLWRVGASLQHPSLQHLLLQGLIEKWADDATSSLVMVREEDVPEVQAALQEEQVEYNVAVEDLLSLVAAETEHKMRGRRKREIERMDWNSYHALEDIEGYLGWLNASTNGVVQVLSAATTQEGRPVYVVRVNDRGATGPKKRIWIEGGIHAREWISPAATTFILHQVATNPDWQRTILPHTEWYFVPVANPDGYAHTFTGGRARLWRKNRRVNDNALPDRCNGVDLNRNWDLKWGVGASQNPCSELYMGEVPFSEAETTGLKYFMERVGPLDLFITFHSYGQSVLYPWGWTKDPPKNAKMLHRVGRRFLEAVQHVSKGQVDYTLGGSGAMLGFASGATDDWAYGALGAKHAYTIELRDTGHYGFLLPEAQIGSTVRETAAGVQCMVTYMINNGVCARRRRNARNRNNV</sequence>
<keyword evidence="5" id="KW-0479">Metal-binding</keyword>
<dbReference type="PANTHER" id="PTHR11705">
    <property type="entry name" value="PROTEASE FAMILY M14 CARBOXYPEPTIDASE A,B"/>
    <property type="match status" value="1"/>
</dbReference>
<dbReference type="PANTHER" id="PTHR11705:SF91">
    <property type="entry name" value="FI01817P-RELATED"/>
    <property type="match status" value="1"/>
</dbReference>
<protein>
    <submittedName>
        <fullName evidence="14">Carboxypeptidase B</fullName>
    </submittedName>
</protein>
<evidence type="ECO:0000256" key="8">
    <source>
        <dbReference type="ARBA" id="ARBA00022833"/>
    </source>
</evidence>
<dbReference type="Proteomes" id="UP000694843">
    <property type="component" value="Unplaced"/>
</dbReference>
<feature type="active site" description="Proton donor/acceptor" evidence="10">
    <location>
        <position position="398"/>
    </location>
</feature>
<evidence type="ECO:0000256" key="9">
    <source>
        <dbReference type="ARBA" id="ARBA00023049"/>
    </source>
</evidence>
<evidence type="ECO:0000256" key="7">
    <source>
        <dbReference type="ARBA" id="ARBA00022801"/>
    </source>
</evidence>
<proteinExistence type="inferred from homology"/>
<evidence type="ECO:0000256" key="4">
    <source>
        <dbReference type="ARBA" id="ARBA00022670"/>
    </source>
</evidence>
<evidence type="ECO:0000256" key="3">
    <source>
        <dbReference type="ARBA" id="ARBA00022645"/>
    </source>
</evidence>
<keyword evidence="3 14" id="KW-0121">Carboxypeptidase</keyword>
<dbReference type="KEGG" id="hazt:108679889"/>
<feature type="domain" description="Peptidase M14" evidence="12">
    <location>
        <begin position="133"/>
        <end position="432"/>
    </location>
</feature>
<keyword evidence="13" id="KW-1185">Reference proteome</keyword>
<organism evidence="13 14">
    <name type="scientific">Hyalella azteca</name>
    <name type="common">Amphipod</name>
    <dbReference type="NCBI Taxonomy" id="294128"/>
    <lineage>
        <taxon>Eukaryota</taxon>
        <taxon>Metazoa</taxon>
        <taxon>Ecdysozoa</taxon>
        <taxon>Arthropoda</taxon>
        <taxon>Crustacea</taxon>
        <taxon>Multicrustacea</taxon>
        <taxon>Malacostraca</taxon>
        <taxon>Eumalacostraca</taxon>
        <taxon>Peracarida</taxon>
        <taxon>Amphipoda</taxon>
        <taxon>Senticaudata</taxon>
        <taxon>Talitrida</taxon>
        <taxon>Talitroidea</taxon>
        <taxon>Hyalellidae</taxon>
        <taxon>Hyalella</taxon>
    </lineage>
</organism>
<dbReference type="GeneID" id="108679889"/>
<gene>
    <name evidence="14" type="primary">LOC108679889</name>
</gene>
<dbReference type="Gene3D" id="3.40.630.10">
    <property type="entry name" value="Zn peptidases"/>
    <property type="match status" value="1"/>
</dbReference>
<dbReference type="GO" id="GO:0006508">
    <property type="term" value="P:proteolysis"/>
    <property type="evidence" value="ECO:0007669"/>
    <property type="project" value="UniProtKB-KW"/>
</dbReference>
<dbReference type="GO" id="GO:0004181">
    <property type="term" value="F:metallocarboxypeptidase activity"/>
    <property type="evidence" value="ECO:0007669"/>
    <property type="project" value="InterPro"/>
</dbReference>
<dbReference type="SUPFAM" id="SSF53187">
    <property type="entry name" value="Zn-dependent exopeptidases"/>
    <property type="match status" value="1"/>
</dbReference>
<dbReference type="FunFam" id="3.40.630.10:FF:000084">
    <property type="entry name" value="Carboxypeptidase B2"/>
    <property type="match status" value="1"/>
</dbReference>
<feature type="signal peptide" evidence="11">
    <location>
        <begin position="1"/>
        <end position="24"/>
    </location>
</feature>
<keyword evidence="6 11" id="KW-0732">Signal</keyword>
<evidence type="ECO:0000256" key="1">
    <source>
        <dbReference type="ARBA" id="ARBA00001947"/>
    </source>
</evidence>
<evidence type="ECO:0000313" key="14">
    <source>
        <dbReference type="RefSeq" id="XP_018024120.1"/>
    </source>
</evidence>
<dbReference type="PRINTS" id="PR00765">
    <property type="entry name" value="CRBOXYPTASEA"/>
</dbReference>
<dbReference type="CDD" id="cd03860">
    <property type="entry name" value="M14_CP_A-B_like"/>
    <property type="match status" value="1"/>
</dbReference>
<reference evidence="14" key="1">
    <citation type="submission" date="2025-08" db="UniProtKB">
        <authorList>
            <consortium name="RefSeq"/>
        </authorList>
    </citation>
    <scope>IDENTIFICATION</scope>
    <source>
        <tissue evidence="14">Whole organism</tissue>
    </source>
</reference>
<dbReference type="Pfam" id="PF00246">
    <property type="entry name" value="Peptidase_M14"/>
    <property type="match status" value="1"/>
</dbReference>